<dbReference type="CDD" id="cd08054">
    <property type="entry name" value="gp6"/>
    <property type="match status" value="1"/>
</dbReference>
<organism evidence="1 2">
    <name type="scientific">Sphingobium lactosutens DS20</name>
    <dbReference type="NCBI Taxonomy" id="1331060"/>
    <lineage>
        <taxon>Bacteria</taxon>
        <taxon>Pseudomonadati</taxon>
        <taxon>Pseudomonadota</taxon>
        <taxon>Alphaproteobacteria</taxon>
        <taxon>Sphingomonadales</taxon>
        <taxon>Sphingomonadaceae</taxon>
        <taxon>Sphingobium</taxon>
    </lineage>
</organism>
<dbReference type="OrthoDB" id="7470338at2"/>
<dbReference type="PATRIC" id="fig|1331060.3.peg.3068"/>
<evidence type="ECO:0000313" key="2">
    <source>
        <dbReference type="Proteomes" id="UP000015531"/>
    </source>
</evidence>
<comment type="caution">
    <text evidence="1">The sequence shown here is derived from an EMBL/GenBank/DDBJ whole genome shotgun (WGS) entry which is preliminary data.</text>
</comment>
<protein>
    <submittedName>
        <fullName evidence="1">Uncharacterized protein</fullName>
    </submittedName>
</protein>
<evidence type="ECO:0000313" key="1">
    <source>
        <dbReference type="EMBL" id="EQB13243.1"/>
    </source>
</evidence>
<reference evidence="1 2" key="1">
    <citation type="journal article" date="2013" name="Genome Announc.">
        <title>Draft Genome Sequence of Sphingobium lactosutens Strain DS20T, Isolated from a Hexachlorocyclohexane Dumpsite.</title>
        <authorList>
            <person name="Kumar R."/>
            <person name="Dwivedi V."/>
            <person name="Negi V."/>
            <person name="Khurana J.P."/>
            <person name="Lal R."/>
        </authorList>
    </citation>
    <scope>NUCLEOTIDE SEQUENCE [LARGE SCALE GENOMIC DNA]</scope>
    <source>
        <strain evidence="1 2">DS20</strain>
    </source>
</reference>
<name>T0HM42_9SPHN</name>
<proteinExistence type="predicted"/>
<dbReference type="AlphaFoldDB" id="T0HM42"/>
<dbReference type="NCBIfam" id="TIGR02215">
    <property type="entry name" value="phage_chp_gp8"/>
    <property type="match status" value="1"/>
</dbReference>
<accession>T0HM42</accession>
<dbReference type="InterPro" id="IPR011738">
    <property type="entry name" value="Phage_CHP"/>
</dbReference>
<sequence>MAEPISLEDAKAQLRILSDDEDDVVMAAITDARGWIEDYTGLILTRRAVTEVIADFGHDLSTWPIVSIDSVDYTDTDGLDHVLVDTNYFAQIARRPARLVARAWPRMMSGSTIAVTMTAGFASPEAIQLFSPNIMRAMRILTAGFFNDRETGGLAGDLETAAKRLCRSMKRWGI</sequence>
<dbReference type="Gene3D" id="1.10.3230.30">
    <property type="entry name" value="Phage gp6-like head-tail connector protein"/>
    <property type="match status" value="1"/>
</dbReference>
<dbReference type="EMBL" id="ATDP01000097">
    <property type="protein sequence ID" value="EQB13243.1"/>
    <property type="molecule type" value="Genomic_DNA"/>
</dbReference>
<dbReference type="RefSeq" id="WP_021226814.1">
    <property type="nucleotide sequence ID" value="NZ_ATDP01000097.1"/>
</dbReference>
<dbReference type="Pfam" id="PF05135">
    <property type="entry name" value="Phage_connect_1"/>
    <property type="match status" value="1"/>
</dbReference>
<dbReference type="InterPro" id="IPR021146">
    <property type="entry name" value="Phage_gp6-like_head-tail"/>
</dbReference>
<keyword evidence="2" id="KW-1185">Reference proteome</keyword>
<dbReference type="Proteomes" id="UP000015531">
    <property type="component" value="Unassembled WGS sequence"/>
</dbReference>
<gene>
    <name evidence="1" type="ORF">RLDS_15995</name>
</gene>